<organism evidence="1 2">
    <name type="scientific">Pararge aegeria aegeria</name>
    <dbReference type="NCBI Taxonomy" id="348720"/>
    <lineage>
        <taxon>Eukaryota</taxon>
        <taxon>Metazoa</taxon>
        <taxon>Ecdysozoa</taxon>
        <taxon>Arthropoda</taxon>
        <taxon>Hexapoda</taxon>
        <taxon>Insecta</taxon>
        <taxon>Pterygota</taxon>
        <taxon>Neoptera</taxon>
        <taxon>Endopterygota</taxon>
        <taxon>Lepidoptera</taxon>
        <taxon>Glossata</taxon>
        <taxon>Ditrysia</taxon>
        <taxon>Papilionoidea</taxon>
        <taxon>Nymphalidae</taxon>
        <taxon>Satyrinae</taxon>
        <taxon>Satyrini</taxon>
        <taxon>Parargina</taxon>
        <taxon>Pararge</taxon>
    </lineage>
</organism>
<keyword evidence="2" id="KW-1185">Reference proteome</keyword>
<evidence type="ECO:0000313" key="1">
    <source>
        <dbReference type="EMBL" id="CAH2229236.1"/>
    </source>
</evidence>
<comment type="caution">
    <text evidence="1">The sequence shown here is derived from an EMBL/GenBank/DDBJ whole genome shotgun (WGS) entry which is preliminary data.</text>
</comment>
<dbReference type="AlphaFoldDB" id="A0A8S4R1J6"/>
<dbReference type="EMBL" id="CAKXAJ010024705">
    <property type="protein sequence ID" value="CAH2229236.1"/>
    <property type="molecule type" value="Genomic_DNA"/>
</dbReference>
<proteinExistence type="predicted"/>
<protein>
    <submittedName>
        <fullName evidence="1">Jg6743 protein</fullName>
    </submittedName>
</protein>
<gene>
    <name evidence="1" type="primary">jg6743</name>
    <name evidence="1" type="ORF">PAEG_LOCUS8719</name>
</gene>
<reference evidence="1" key="1">
    <citation type="submission" date="2022-03" db="EMBL/GenBank/DDBJ databases">
        <authorList>
            <person name="Lindestad O."/>
        </authorList>
    </citation>
    <scope>NUCLEOTIDE SEQUENCE</scope>
</reference>
<evidence type="ECO:0000313" key="2">
    <source>
        <dbReference type="Proteomes" id="UP000838756"/>
    </source>
</evidence>
<name>A0A8S4R1J6_9NEOP</name>
<sequence>MRSASYASAVYQPRRDADPYSASRFDGKKARGELDQTVLEHTLRNISLLPVLYLIPLDATYDTNCILMCCHELGQCKAHNSSQ</sequence>
<dbReference type="Proteomes" id="UP000838756">
    <property type="component" value="Unassembled WGS sequence"/>
</dbReference>
<accession>A0A8S4R1J6</accession>